<evidence type="ECO:0000313" key="13">
    <source>
        <dbReference type="Proteomes" id="UP001185755"/>
    </source>
</evidence>
<keyword evidence="2 10" id="KW-0547">Nucleotide-binding</keyword>
<dbReference type="Pfam" id="PF17946">
    <property type="entry name" value="RecC_C"/>
    <property type="match status" value="1"/>
</dbReference>
<dbReference type="GO" id="GO:0008854">
    <property type="term" value="F:exodeoxyribonuclease V activity"/>
    <property type="evidence" value="ECO:0007669"/>
    <property type="project" value="UniProtKB-EC"/>
</dbReference>
<name>A0ABU4BKX2_9NOCA</name>
<dbReference type="SUPFAM" id="SSF52980">
    <property type="entry name" value="Restriction endonuclease-like"/>
    <property type="match status" value="1"/>
</dbReference>
<keyword evidence="7 10" id="KW-0067">ATP-binding</keyword>
<keyword evidence="5 10" id="KW-0347">Helicase</keyword>
<keyword evidence="9 10" id="KW-0234">DNA repair</keyword>
<dbReference type="SUPFAM" id="SSF52540">
    <property type="entry name" value="P-loop containing nucleoside triphosphate hydrolases"/>
    <property type="match status" value="2"/>
</dbReference>
<dbReference type="RefSeq" id="WP_317566874.1">
    <property type="nucleotide sequence ID" value="NZ_JAWLJX010000021.1"/>
</dbReference>
<comment type="function">
    <text evidence="10">A helicase/nuclease that prepares dsDNA breaks (DSB) for recombinational DNA repair. Binds to DSBs and unwinds DNA via a highly rapid and processive ATP-dependent bidirectional helicase activity. Unwinds dsDNA until it encounters a Chi (crossover hotspot instigator) sequence from the 3' direction. Cuts ssDNA a few nucleotides 3' to the Chi site. The properties and activities of the enzyme are changed at Chi. The Chi-altered holoenzyme produces a long 3'-ssDNA overhang and facilitates RecA-binding to the ssDNA for homologous DNA recombination and repair. Holoenzyme degrades any linearized DNA that is unable to undergo homologous recombination. In the holoenzyme this subunit recognizes the wild-type Chi sequence, and when added to isolated RecB increases its ATP-dependent helicase processivity.</text>
</comment>
<dbReference type="InterPro" id="IPR011335">
    <property type="entry name" value="Restrct_endonuc-II-like"/>
</dbReference>
<keyword evidence="8 10" id="KW-0238">DNA-binding</keyword>
<comment type="miscellaneous">
    <text evidence="10">In the RecBCD complex, RecB has a slow 3'-5' helicase, an exonuclease activity and loads RecA onto ssDNA, RecD has a fast 5'-3' helicase activity, while RecC stimulates the ATPase and processivity of the RecB helicase and contributes to recognition of the Chi site.</text>
</comment>
<dbReference type="HAMAP" id="MF_01486">
    <property type="entry name" value="RecC"/>
    <property type="match status" value="1"/>
</dbReference>
<evidence type="ECO:0000256" key="6">
    <source>
        <dbReference type="ARBA" id="ARBA00022839"/>
    </source>
</evidence>
<dbReference type="InterPro" id="IPR013986">
    <property type="entry name" value="DExx_box_DNA_helicase_dom_sf"/>
</dbReference>
<comment type="caution">
    <text evidence="12">The sequence shown here is derived from an EMBL/GenBank/DDBJ whole genome shotgun (WGS) entry which is preliminary data.</text>
</comment>
<evidence type="ECO:0000256" key="3">
    <source>
        <dbReference type="ARBA" id="ARBA00022763"/>
    </source>
</evidence>
<evidence type="ECO:0000259" key="11">
    <source>
        <dbReference type="Pfam" id="PF17946"/>
    </source>
</evidence>
<accession>A0ABU4BKX2</accession>
<dbReference type="PANTHER" id="PTHR30591">
    <property type="entry name" value="RECBCD ENZYME SUBUNIT RECC"/>
    <property type="match status" value="1"/>
</dbReference>
<dbReference type="InterPro" id="IPR006697">
    <property type="entry name" value="RecC"/>
</dbReference>
<dbReference type="NCBIfam" id="TIGR01450">
    <property type="entry name" value="recC"/>
    <property type="match status" value="1"/>
</dbReference>
<proteinExistence type="inferred from homology"/>
<dbReference type="Gene3D" id="3.40.50.10930">
    <property type="match status" value="1"/>
</dbReference>
<keyword evidence="3 10" id="KW-0227">DNA damage</keyword>
<evidence type="ECO:0000256" key="1">
    <source>
        <dbReference type="ARBA" id="ARBA00022722"/>
    </source>
</evidence>
<dbReference type="Gene3D" id="3.40.50.300">
    <property type="entry name" value="P-loop containing nucleotide triphosphate hydrolases"/>
    <property type="match status" value="2"/>
</dbReference>
<dbReference type="EMBL" id="JAWLJX010000021">
    <property type="protein sequence ID" value="MDV6264876.1"/>
    <property type="molecule type" value="Genomic_DNA"/>
</dbReference>
<dbReference type="Gene3D" id="1.10.10.160">
    <property type="match status" value="1"/>
</dbReference>
<evidence type="ECO:0000313" key="12">
    <source>
        <dbReference type="EMBL" id="MDV6264876.1"/>
    </source>
</evidence>
<keyword evidence="4 10" id="KW-0378">Hydrolase</keyword>
<dbReference type="Proteomes" id="UP001185755">
    <property type="component" value="Unassembled WGS sequence"/>
</dbReference>
<comment type="similarity">
    <text evidence="10">Belongs to the RecC family.</text>
</comment>
<sequence>MLTLHRAERAGTLADALADVLSVPLDDSFTPEIVSVPAKGVERWLTQRLSSTLGSPDRDGIAANIDFPSPARLVSRAVGAVDDIDPDDDPWAMGRVLWTALSVIDECRTEPWAAVLFEHLGAGSEDHRLGRRWSTASHVAELFRAYGSQRPQMLRDWFAGRFTDGLGGDLDDDLQWQPRVWNMLRERIGSPSPAERLPETCARLRDAPESVDLPSRLSVFGPTRLTTDQLDILGALSEHRDVHIWVPHPSPSMWTALEDIPAVTRRRDDATALVVEHPLLASLSRDVRELQATTGSVAANSVHHEGPEIANTLLGRIQSDIAADVSPTAATESDGTVPATDGTVQIHACHGPARQVEVLRESLLHLFAGDPTLEPRDVLVMCPDVETYAPLIRANFGQAALVHPGHRLRVRLADRGLRRTNPVLDVIATVLDFSEGRVTASELLDFAASGPVREKFSLSDDDLERLREWVTTSGARWGLTVRQREAFGLNGFRQNTFKSALDRILLGVAADETHNEYLDLALPLDDVDSNDIDLAGRFAELVDRLASVLRALTGPASVTEWTRQLGRALDLLADVPTADEWQLAQAHREIADATEHGGSVELRLADVRAMLARRLAGRPTRANFRTGELTVCTMVPMRSVPHRVVVLLGLDDEVFPRVGSIDGDDILARDPALGERDIRSEDRQLLLDAVMSAEEKLLLFYTGADPVDGSVKPPAIPLRELMNVLEVTAGRSVERRHPLQPFDPHNFEAEHPFSFDTVALAGAVSQQRAPQPVAPFLPAALPPADRGDVELADVIAFVENPVQAFLRQRLGFRVPELEDDLADSLDIELDPLSRWNIGDRMLAAVLAGGDIGEFADAEWRRGTLPPFHQGRREMSDIRQIVGIIADAAAPFHEGPADTTDVAVDLGDGRRLTGTVTGIHGRVLARSSYSRLAAKHRLAAWVRLLAVAASEPGEWSAVTIGRASGMRPPRRSRLTAPHDPIATLRKLVNLRDRGLASPLPISTGTASAYAEKRFGGGSIEDGYDSATWAWRGDFGDGNDRSLRYVHGPTLSFQTLLAATPLSDETDPSNETSRFGVLARTLWDPLLTAENMGNA</sequence>
<evidence type="ECO:0000256" key="9">
    <source>
        <dbReference type="ARBA" id="ARBA00023204"/>
    </source>
</evidence>
<evidence type="ECO:0000256" key="7">
    <source>
        <dbReference type="ARBA" id="ARBA00022840"/>
    </source>
</evidence>
<evidence type="ECO:0000256" key="2">
    <source>
        <dbReference type="ARBA" id="ARBA00022741"/>
    </source>
</evidence>
<reference evidence="12 13" key="1">
    <citation type="submission" date="2023-10" db="EMBL/GenBank/DDBJ databases">
        <title>Development of a sustainable strategy for remediation of hydrocarbon-contaminated territories based on the waste exchange concept.</title>
        <authorList>
            <person name="Krivoruchko A."/>
        </authorList>
    </citation>
    <scope>NUCLEOTIDE SEQUENCE [LARGE SCALE GENOMIC DNA]</scope>
    <source>
        <strain evidence="12 13">IEGM 1323</strain>
    </source>
</reference>
<evidence type="ECO:0000256" key="4">
    <source>
        <dbReference type="ARBA" id="ARBA00022801"/>
    </source>
</evidence>
<dbReference type="InterPro" id="IPR041500">
    <property type="entry name" value="RecC_C"/>
</dbReference>
<dbReference type="PANTHER" id="PTHR30591:SF1">
    <property type="entry name" value="RECBCD ENZYME SUBUNIT RECC"/>
    <property type="match status" value="1"/>
</dbReference>
<organism evidence="12 13">
    <name type="scientific">Rhodococcoides yunnanense</name>
    <dbReference type="NCBI Taxonomy" id="278209"/>
    <lineage>
        <taxon>Bacteria</taxon>
        <taxon>Bacillati</taxon>
        <taxon>Actinomycetota</taxon>
        <taxon>Actinomycetes</taxon>
        <taxon>Mycobacteriales</taxon>
        <taxon>Nocardiaceae</taxon>
        <taxon>Rhodococcoides</taxon>
    </lineage>
</organism>
<comment type="subunit">
    <text evidence="10">Heterotrimer of RecB, RecC and RecD. All subunits contribute to DNA-binding.</text>
</comment>
<evidence type="ECO:0000256" key="8">
    <source>
        <dbReference type="ARBA" id="ARBA00023125"/>
    </source>
</evidence>
<evidence type="ECO:0000256" key="5">
    <source>
        <dbReference type="ARBA" id="ARBA00022806"/>
    </source>
</evidence>
<keyword evidence="1 10" id="KW-0540">Nuclease</keyword>
<dbReference type="InterPro" id="IPR027417">
    <property type="entry name" value="P-loop_NTPase"/>
</dbReference>
<protein>
    <recommendedName>
        <fullName evidence="10">RecBCD enzyme subunit RecC</fullName>
    </recommendedName>
    <alternativeName>
        <fullName evidence="10">Exonuclease V subunit RecC</fullName>
        <shortName evidence="10">ExoV subunit RecC</shortName>
    </alternativeName>
    <alternativeName>
        <fullName evidence="10">Helicase/nuclease RecBCD subunit RecC</fullName>
    </alternativeName>
</protein>
<feature type="domain" description="RecC C-terminal" evidence="11">
    <location>
        <begin position="788"/>
        <end position="1012"/>
    </location>
</feature>
<keyword evidence="13" id="KW-1185">Reference proteome</keyword>
<dbReference type="Pfam" id="PF04257">
    <property type="entry name" value="Exonuc_V_gamma"/>
    <property type="match status" value="1"/>
</dbReference>
<evidence type="ECO:0000256" key="10">
    <source>
        <dbReference type="HAMAP-Rule" id="MF_01486"/>
    </source>
</evidence>
<dbReference type="PIRSF" id="PIRSF000980">
    <property type="entry name" value="RecC"/>
    <property type="match status" value="1"/>
</dbReference>
<keyword evidence="6 10" id="KW-0269">Exonuclease</keyword>
<gene>
    <name evidence="10 12" type="primary">recC</name>
    <name evidence="12" type="ORF">R3P96_26380</name>
</gene>